<gene>
    <name evidence="1" type="ORF">RHIMIDRAFT_269154</name>
</gene>
<dbReference type="Proteomes" id="UP000242254">
    <property type="component" value="Unassembled WGS sequence"/>
</dbReference>
<protein>
    <submittedName>
        <fullName evidence="1">Uncharacterized protein</fullName>
    </submittedName>
</protein>
<dbReference type="RefSeq" id="XP_023462073.1">
    <property type="nucleotide sequence ID" value="XM_023612110.1"/>
</dbReference>
<organism evidence="1 2">
    <name type="scientific">Rhizopus microsporus ATCC 52813</name>
    <dbReference type="NCBI Taxonomy" id="1340429"/>
    <lineage>
        <taxon>Eukaryota</taxon>
        <taxon>Fungi</taxon>
        <taxon>Fungi incertae sedis</taxon>
        <taxon>Mucoromycota</taxon>
        <taxon>Mucoromycotina</taxon>
        <taxon>Mucoromycetes</taxon>
        <taxon>Mucorales</taxon>
        <taxon>Mucorineae</taxon>
        <taxon>Rhizopodaceae</taxon>
        <taxon>Rhizopus</taxon>
    </lineage>
</organism>
<dbReference type="EMBL" id="KZ303865">
    <property type="protein sequence ID" value="PHZ08365.1"/>
    <property type="molecule type" value="Genomic_DNA"/>
</dbReference>
<evidence type="ECO:0000313" key="1">
    <source>
        <dbReference type="EMBL" id="PHZ08365.1"/>
    </source>
</evidence>
<sequence length="71" mass="8245">MTDHVSRSTAEKIKYDYFEPSRSILPVVKLIMGLEAAEECTQYLKELEQCLKDDIKLCDYSCRVAVQKLEK</sequence>
<dbReference type="AlphaFoldDB" id="A0A2G4SHX0"/>
<reference evidence="1 2" key="1">
    <citation type="journal article" date="2016" name="Proc. Natl. Acad. Sci. U.S.A.">
        <title>Lipid metabolic changes in an early divergent fungus govern the establishment of a mutualistic symbiosis with endobacteria.</title>
        <authorList>
            <person name="Lastovetsky O.A."/>
            <person name="Gaspar M.L."/>
            <person name="Mondo S.J."/>
            <person name="LaButti K.M."/>
            <person name="Sandor L."/>
            <person name="Grigoriev I.V."/>
            <person name="Henry S.A."/>
            <person name="Pawlowska T.E."/>
        </authorList>
    </citation>
    <scope>NUCLEOTIDE SEQUENCE [LARGE SCALE GENOMIC DNA]</scope>
    <source>
        <strain evidence="1 2">ATCC 52813</strain>
    </source>
</reference>
<proteinExistence type="predicted"/>
<name>A0A2G4SHX0_RHIZD</name>
<accession>A0A2G4SHX0</accession>
<keyword evidence="2" id="KW-1185">Reference proteome</keyword>
<evidence type="ECO:0000313" key="2">
    <source>
        <dbReference type="Proteomes" id="UP000242254"/>
    </source>
</evidence>
<dbReference type="GeneID" id="35443099"/>